<evidence type="ECO:0000313" key="8">
    <source>
        <dbReference type="EMBL" id="CAB4944205.1"/>
    </source>
</evidence>
<dbReference type="PANTHER" id="PTHR13887">
    <property type="entry name" value="GLUTATHIONE S-TRANSFERASE KAPPA"/>
    <property type="match status" value="1"/>
</dbReference>
<gene>
    <name evidence="8" type="ORF">UFOPK3674_02010</name>
</gene>
<keyword evidence="2" id="KW-0732">Signal</keyword>
<keyword evidence="6" id="KW-1133">Transmembrane helix</keyword>
<dbReference type="Pfam" id="PF13462">
    <property type="entry name" value="Thioredoxin_4"/>
    <property type="match status" value="1"/>
</dbReference>
<keyword evidence="6" id="KW-0812">Transmembrane</keyword>
<accession>A0A6J7JLE2</accession>
<dbReference type="EMBL" id="CAFBMX010000018">
    <property type="protein sequence ID" value="CAB4944205.1"/>
    <property type="molecule type" value="Genomic_DNA"/>
</dbReference>
<feature type="domain" description="Thioredoxin-like fold" evidence="7">
    <location>
        <begin position="77"/>
        <end position="224"/>
    </location>
</feature>
<comment type="similarity">
    <text evidence="1">Belongs to the thioredoxin family. DsbA subfamily.</text>
</comment>
<evidence type="ECO:0000256" key="1">
    <source>
        <dbReference type="ARBA" id="ARBA00005791"/>
    </source>
</evidence>
<reference evidence="8" key="1">
    <citation type="submission" date="2020-05" db="EMBL/GenBank/DDBJ databases">
        <authorList>
            <person name="Chiriac C."/>
            <person name="Salcher M."/>
            <person name="Ghai R."/>
            <person name="Kavagutti S V."/>
        </authorList>
    </citation>
    <scope>NUCLEOTIDE SEQUENCE</scope>
</reference>
<feature type="transmembrane region" description="Helical" evidence="6">
    <location>
        <begin position="21"/>
        <end position="41"/>
    </location>
</feature>
<dbReference type="GO" id="GO:0016491">
    <property type="term" value="F:oxidoreductase activity"/>
    <property type="evidence" value="ECO:0007669"/>
    <property type="project" value="UniProtKB-KW"/>
</dbReference>
<dbReference type="SUPFAM" id="SSF52833">
    <property type="entry name" value="Thioredoxin-like"/>
    <property type="match status" value="1"/>
</dbReference>
<keyword evidence="4" id="KW-1015">Disulfide bond</keyword>
<dbReference type="PANTHER" id="PTHR13887:SF14">
    <property type="entry name" value="DISULFIDE BOND FORMATION PROTEIN D"/>
    <property type="match status" value="1"/>
</dbReference>
<dbReference type="Gene3D" id="3.40.30.10">
    <property type="entry name" value="Glutaredoxin"/>
    <property type="match status" value="1"/>
</dbReference>
<dbReference type="AlphaFoldDB" id="A0A6J7JLE2"/>
<evidence type="ECO:0000256" key="4">
    <source>
        <dbReference type="ARBA" id="ARBA00023157"/>
    </source>
</evidence>
<keyword evidence="6" id="KW-0472">Membrane</keyword>
<dbReference type="InterPro" id="IPR012336">
    <property type="entry name" value="Thioredoxin-like_fold"/>
</dbReference>
<evidence type="ECO:0000256" key="6">
    <source>
        <dbReference type="SAM" id="Phobius"/>
    </source>
</evidence>
<evidence type="ECO:0000259" key="7">
    <source>
        <dbReference type="Pfam" id="PF13462"/>
    </source>
</evidence>
<protein>
    <submittedName>
        <fullName evidence="8">Unannotated protein</fullName>
    </submittedName>
</protein>
<evidence type="ECO:0000256" key="5">
    <source>
        <dbReference type="ARBA" id="ARBA00023284"/>
    </source>
</evidence>
<sequence length="252" mass="26076">MSSKTPKTTPGSGGGDAKRRNIILASIVGVAVVVVALVIILSSGGSDNKTSGGSSAGGTQIQGVTESKAMLDGIAQEGRFLGDPKAKVTIVEFNDLQCPFCKEFAVTTLPVLIDKYVRTGKVRMELRTLAFIGPDSEKGAEGGAAASAQNKEWDYTDLFYRNQGQENTGYVTSGFLDGLYKAAGMDVTAAGTFAASAKAKLPAAEAQAEAGKYGISSTPSFVIGLTGGPYEKLEVNLSDEKGFSAAIDALLK</sequence>
<keyword evidence="5" id="KW-0676">Redox-active center</keyword>
<organism evidence="8">
    <name type="scientific">freshwater metagenome</name>
    <dbReference type="NCBI Taxonomy" id="449393"/>
    <lineage>
        <taxon>unclassified sequences</taxon>
        <taxon>metagenomes</taxon>
        <taxon>ecological metagenomes</taxon>
    </lineage>
</organism>
<dbReference type="InterPro" id="IPR036249">
    <property type="entry name" value="Thioredoxin-like_sf"/>
</dbReference>
<evidence type="ECO:0000256" key="2">
    <source>
        <dbReference type="ARBA" id="ARBA00022729"/>
    </source>
</evidence>
<name>A0A6J7JLE2_9ZZZZ</name>
<keyword evidence="3" id="KW-0560">Oxidoreductase</keyword>
<evidence type="ECO:0000256" key="3">
    <source>
        <dbReference type="ARBA" id="ARBA00023002"/>
    </source>
</evidence>
<proteinExistence type="inferred from homology"/>